<dbReference type="AlphaFoldDB" id="A0A8H3UEB4"/>
<protein>
    <submittedName>
        <fullName evidence="1">Uncharacterized protein</fullName>
    </submittedName>
</protein>
<evidence type="ECO:0000313" key="2">
    <source>
        <dbReference type="Proteomes" id="UP000447873"/>
    </source>
</evidence>
<name>A0A8H3UEB4_VENIN</name>
<proteinExistence type="predicted"/>
<evidence type="ECO:0000313" key="1">
    <source>
        <dbReference type="EMBL" id="KAE9967957.1"/>
    </source>
</evidence>
<organism evidence="1 2">
    <name type="scientific">Venturia inaequalis</name>
    <name type="common">Apple scab fungus</name>
    <dbReference type="NCBI Taxonomy" id="5025"/>
    <lineage>
        <taxon>Eukaryota</taxon>
        <taxon>Fungi</taxon>
        <taxon>Dikarya</taxon>
        <taxon>Ascomycota</taxon>
        <taxon>Pezizomycotina</taxon>
        <taxon>Dothideomycetes</taxon>
        <taxon>Pleosporomycetidae</taxon>
        <taxon>Venturiales</taxon>
        <taxon>Venturiaceae</taxon>
        <taxon>Venturia</taxon>
    </lineage>
</organism>
<accession>A0A8H3UEB4</accession>
<dbReference type="EMBL" id="WNWS01000429">
    <property type="protein sequence ID" value="KAE9967957.1"/>
    <property type="molecule type" value="Genomic_DNA"/>
</dbReference>
<sequence>VPAWVKQQANNGIPVEEGTDLFITYKYDETTKQFTQTLSIDGKEVSRQSLAVGKGTRFNTAVEVQRGFSGTIAAHSADPGFPGSLRVGRGIVASEPVTADGGKVWTVDEILIPDSKYGSARAAASPPKAS</sequence>
<feature type="non-terminal residue" evidence="1">
    <location>
        <position position="1"/>
    </location>
</feature>
<gene>
    <name evidence="1" type="ORF">EG328_007841</name>
</gene>
<reference evidence="1 2" key="1">
    <citation type="submission" date="2018-12" db="EMBL/GenBank/DDBJ databases">
        <title>Venturia inaequalis Genome Resource.</title>
        <authorList>
            <person name="Lichtner F.J."/>
        </authorList>
    </citation>
    <scope>NUCLEOTIDE SEQUENCE [LARGE SCALE GENOMIC DNA]</scope>
    <source>
        <strain evidence="1 2">120213</strain>
    </source>
</reference>
<comment type="caution">
    <text evidence="1">The sequence shown here is derived from an EMBL/GenBank/DDBJ whole genome shotgun (WGS) entry which is preliminary data.</text>
</comment>
<dbReference type="Proteomes" id="UP000447873">
    <property type="component" value="Unassembled WGS sequence"/>
</dbReference>